<evidence type="ECO:0000313" key="2">
    <source>
        <dbReference type="Proteomes" id="UP000192936"/>
    </source>
</evidence>
<dbReference type="STRING" id="286727.SAMN02982917_0017"/>
<sequence>MRASVTITGSLEDAFNEWTESTARRLTDVTEHAASTMRDEMRTAMANAGLGKLGRALGHAGYPGGGNYSFHPAAEVFVRGKAASAAKWEGVIDAFAQGATIRSKRGWLAIPTKNCPKGNRGRYLTPDQVAERFGPLRSIAAGKSVLLFADVVAGKSGGVRKATAGRIAQGREAKLTLMFVLVKEATIRKRLDLDAVIRQWETRFPTMIADALKAE</sequence>
<dbReference type="EMBL" id="FXAK01000010">
    <property type="protein sequence ID" value="SMF90854.1"/>
    <property type="molecule type" value="Genomic_DNA"/>
</dbReference>
<protein>
    <submittedName>
        <fullName evidence="1">Uncharacterized protein</fullName>
    </submittedName>
</protein>
<dbReference type="InterPro" id="IPR045622">
    <property type="entry name" value="DUF6441"/>
</dbReference>
<proteinExistence type="predicted"/>
<dbReference type="OrthoDB" id="7571212at2"/>
<accession>A0A1X7HR54</accession>
<dbReference type="Pfam" id="PF20039">
    <property type="entry name" value="DUF6441"/>
    <property type="match status" value="1"/>
</dbReference>
<evidence type="ECO:0000313" key="1">
    <source>
        <dbReference type="EMBL" id="SMF90854.1"/>
    </source>
</evidence>
<dbReference type="Proteomes" id="UP000192936">
    <property type="component" value="Unassembled WGS sequence"/>
</dbReference>
<name>A0A1X7HR54_9PROT</name>
<dbReference type="AlphaFoldDB" id="A0A1X7HR54"/>
<organism evidence="1 2">
    <name type="scientific">Azospirillum oryzae</name>
    <dbReference type="NCBI Taxonomy" id="286727"/>
    <lineage>
        <taxon>Bacteria</taxon>
        <taxon>Pseudomonadati</taxon>
        <taxon>Pseudomonadota</taxon>
        <taxon>Alphaproteobacteria</taxon>
        <taxon>Rhodospirillales</taxon>
        <taxon>Azospirillaceae</taxon>
        <taxon>Azospirillum</taxon>
    </lineage>
</organism>
<reference evidence="1 2" key="1">
    <citation type="submission" date="2017-04" db="EMBL/GenBank/DDBJ databases">
        <authorList>
            <person name="Afonso C.L."/>
            <person name="Miller P.J."/>
            <person name="Scott M.A."/>
            <person name="Spackman E."/>
            <person name="Goraichik I."/>
            <person name="Dimitrov K.M."/>
            <person name="Suarez D.L."/>
            <person name="Swayne D.E."/>
        </authorList>
    </citation>
    <scope>NUCLEOTIDE SEQUENCE [LARGE SCALE GENOMIC DNA]</scope>
    <source>
        <strain evidence="1 2">A2P</strain>
    </source>
</reference>
<gene>
    <name evidence="1" type="ORF">SAMN02982917_0017</name>
</gene>
<dbReference type="RefSeq" id="WP_085091850.1">
    <property type="nucleotide sequence ID" value="NZ_FXAK01000010.1"/>
</dbReference>